<evidence type="ECO:0000256" key="2">
    <source>
        <dbReference type="ARBA" id="ARBA00022553"/>
    </source>
</evidence>
<evidence type="ECO:0000259" key="10">
    <source>
        <dbReference type="PROSITE" id="PS50110"/>
    </source>
</evidence>
<evidence type="ECO:0000256" key="9">
    <source>
        <dbReference type="PROSITE-ProRule" id="PRU01091"/>
    </source>
</evidence>
<dbReference type="InterPro" id="IPR001789">
    <property type="entry name" value="Sig_transdc_resp-reg_receiver"/>
</dbReference>
<evidence type="ECO:0000256" key="6">
    <source>
        <dbReference type="ARBA" id="ARBA00023163"/>
    </source>
</evidence>
<dbReference type="PROSITE" id="PS51755">
    <property type="entry name" value="OMPR_PHOB"/>
    <property type="match status" value="1"/>
</dbReference>
<comment type="function">
    <text evidence="7">This protein is a positive regulator for the phosphate regulon. Transcription of this operon is positively regulated by PhoB and PhoR when phosphate is limited.</text>
</comment>
<dbReference type="PANTHER" id="PTHR48111">
    <property type="entry name" value="REGULATOR OF RPOS"/>
    <property type="match status" value="1"/>
</dbReference>
<accession>A0A2A5W7J5</accession>
<dbReference type="SMART" id="SM00448">
    <property type="entry name" value="REC"/>
    <property type="match status" value="1"/>
</dbReference>
<dbReference type="SUPFAM" id="SSF52172">
    <property type="entry name" value="CheY-like"/>
    <property type="match status" value="1"/>
</dbReference>
<dbReference type="CDD" id="cd00383">
    <property type="entry name" value="trans_reg_C"/>
    <property type="match status" value="1"/>
</dbReference>
<name>A0A2A5W7J5_9GAMM</name>
<feature type="DNA-binding region" description="OmpR/PhoB-type" evidence="9">
    <location>
        <begin position="133"/>
        <end position="229"/>
    </location>
</feature>
<evidence type="ECO:0000259" key="11">
    <source>
        <dbReference type="PROSITE" id="PS51755"/>
    </source>
</evidence>
<keyword evidence="4" id="KW-0805">Transcription regulation</keyword>
<dbReference type="GO" id="GO:0000156">
    <property type="term" value="F:phosphorelay response regulator activity"/>
    <property type="evidence" value="ECO:0007669"/>
    <property type="project" value="TreeGrafter"/>
</dbReference>
<evidence type="ECO:0000256" key="5">
    <source>
        <dbReference type="ARBA" id="ARBA00023125"/>
    </source>
</evidence>
<feature type="domain" description="OmpR/PhoB-type" evidence="11">
    <location>
        <begin position="133"/>
        <end position="229"/>
    </location>
</feature>
<dbReference type="Proteomes" id="UP000219329">
    <property type="component" value="Unassembled WGS sequence"/>
</dbReference>
<keyword evidence="5 9" id="KW-0238">DNA-binding</keyword>
<gene>
    <name evidence="12" type="ORF">CNF02_12410</name>
</gene>
<dbReference type="EMBL" id="NTJZ01000019">
    <property type="protein sequence ID" value="PDH32253.1"/>
    <property type="molecule type" value="Genomic_DNA"/>
</dbReference>
<dbReference type="Gene3D" id="6.10.250.690">
    <property type="match status" value="1"/>
</dbReference>
<sequence length="231" mass="26258">MSNEKIFIVEDEPDILDVISYSLNREGFQVESSPNGAESIELLQQFKPDLILLDLMLPGMDGLDVCRHLKNDELSKHIPIIMVTAKGEESDIVLGLGLGADDYISKPFSPRELIARVKAVLRRSRESDHKRKSEKLEWGKLLIDKTKHKVVLEGSEIKLTATEFRLLTYLASSPGQVFSRDQLLDQAFDGNMVVVDRNIDVHIRAIRKKIDADQYYIETVRGVGYRFRDST</sequence>
<feature type="modified residue" description="4-aspartylphosphate" evidence="8">
    <location>
        <position position="54"/>
    </location>
</feature>
<keyword evidence="6" id="KW-0804">Transcription</keyword>
<reference evidence="12 13" key="1">
    <citation type="submission" date="2017-08" db="EMBL/GenBank/DDBJ databases">
        <title>Fine stratification of microbial communities through a metagenomic profile of the photic zone.</title>
        <authorList>
            <person name="Haro-Moreno J.M."/>
            <person name="Lopez-Perez M."/>
            <person name="De La Torre J."/>
            <person name="Picazo A."/>
            <person name="Camacho A."/>
            <person name="Rodriguez-Valera F."/>
        </authorList>
    </citation>
    <scope>NUCLEOTIDE SEQUENCE [LARGE SCALE GENOMIC DNA]</scope>
    <source>
        <strain evidence="12">MED-G28</strain>
    </source>
</reference>
<dbReference type="Gene3D" id="1.10.10.10">
    <property type="entry name" value="Winged helix-like DNA-binding domain superfamily/Winged helix DNA-binding domain"/>
    <property type="match status" value="1"/>
</dbReference>
<keyword evidence="2 8" id="KW-0597">Phosphoprotein</keyword>
<organism evidence="12 13">
    <name type="scientific">OM182 bacterium MED-G28</name>
    <dbReference type="NCBI Taxonomy" id="1986256"/>
    <lineage>
        <taxon>Bacteria</taxon>
        <taxon>Pseudomonadati</taxon>
        <taxon>Pseudomonadota</taxon>
        <taxon>Gammaproteobacteria</taxon>
        <taxon>OMG group</taxon>
        <taxon>OM182 clade</taxon>
    </lineage>
</organism>
<dbReference type="InterPro" id="IPR016032">
    <property type="entry name" value="Sig_transdc_resp-reg_C-effctor"/>
</dbReference>
<dbReference type="GO" id="GO:0006355">
    <property type="term" value="P:regulation of DNA-templated transcription"/>
    <property type="evidence" value="ECO:0007669"/>
    <property type="project" value="InterPro"/>
</dbReference>
<dbReference type="PANTHER" id="PTHR48111:SF40">
    <property type="entry name" value="PHOSPHATE REGULON TRANSCRIPTIONAL REGULATORY PROTEIN PHOB"/>
    <property type="match status" value="1"/>
</dbReference>
<dbReference type="SMART" id="SM00862">
    <property type="entry name" value="Trans_reg_C"/>
    <property type="match status" value="1"/>
</dbReference>
<evidence type="ECO:0000256" key="8">
    <source>
        <dbReference type="PROSITE-ProRule" id="PRU00169"/>
    </source>
</evidence>
<evidence type="ECO:0000256" key="4">
    <source>
        <dbReference type="ARBA" id="ARBA00023015"/>
    </source>
</evidence>
<evidence type="ECO:0000256" key="1">
    <source>
        <dbReference type="ARBA" id="ARBA00013332"/>
    </source>
</evidence>
<dbReference type="FunFam" id="3.40.50.2300:FF:000001">
    <property type="entry name" value="DNA-binding response regulator PhoB"/>
    <property type="match status" value="1"/>
</dbReference>
<evidence type="ECO:0000313" key="12">
    <source>
        <dbReference type="EMBL" id="PDH32253.1"/>
    </source>
</evidence>
<evidence type="ECO:0000256" key="3">
    <source>
        <dbReference type="ARBA" id="ARBA00023012"/>
    </source>
</evidence>
<dbReference type="Pfam" id="PF00072">
    <property type="entry name" value="Response_reg"/>
    <property type="match status" value="1"/>
</dbReference>
<dbReference type="AlphaFoldDB" id="A0A2A5W7J5"/>
<comment type="caution">
    <text evidence="12">The sequence shown here is derived from an EMBL/GenBank/DDBJ whole genome shotgun (WGS) entry which is preliminary data.</text>
</comment>
<dbReference type="GO" id="GO:0000976">
    <property type="term" value="F:transcription cis-regulatory region binding"/>
    <property type="evidence" value="ECO:0007669"/>
    <property type="project" value="TreeGrafter"/>
</dbReference>
<dbReference type="GO" id="GO:0032993">
    <property type="term" value="C:protein-DNA complex"/>
    <property type="evidence" value="ECO:0007669"/>
    <property type="project" value="TreeGrafter"/>
</dbReference>
<dbReference type="PROSITE" id="PS50110">
    <property type="entry name" value="RESPONSE_REGULATORY"/>
    <property type="match status" value="1"/>
</dbReference>
<dbReference type="InterPro" id="IPR036388">
    <property type="entry name" value="WH-like_DNA-bd_sf"/>
</dbReference>
<dbReference type="Gene3D" id="3.40.50.2300">
    <property type="match status" value="1"/>
</dbReference>
<dbReference type="Pfam" id="PF00486">
    <property type="entry name" value="Trans_reg_C"/>
    <property type="match status" value="1"/>
</dbReference>
<dbReference type="GO" id="GO:0005829">
    <property type="term" value="C:cytosol"/>
    <property type="evidence" value="ECO:0007669"/>
    <property type="project" value="TreeGrafter"/>
</dbReference>
<feature type="domain" description="Response regulatory" evidence="10">
    <location>
        <begin position="5"/>
        <end position="121"/>
    </location>
</feature>
<dbReference type="InterPro" id="IPR039420">
    <property type="entry name" value="WalR-like"/>
</dbReference>
<proteinExistence type="predicted"/>
<dbReference type="InterPro" id="IPR011006">
    <property type="entry name" value="CheY-like_superfamily"/>
</dbReference>
<evidence type="ECO:0000313" key="13">
    <source>
        <dbReference type="Proteomes" id="UP000219329"/>
    </source>
</evidence>
<dbReference type="FunFam" id="1.10.10.10:FF:000018">
    <property type="entry name" value="DNA-binding response regulator ResD"/>
    <property type="match status" value="1"/>
</dbReference>
<dbReference type="SUPFAM" id="SSF46894">
    <property type="entry name" value="C-terminal effector domain of the bipartite response regulators"/>
    <property type="match status" value="1"/>
</dbReference>
<dbReference type="InterPro" id="IPR001867">
    <property type="entry name" value="OmpR/PhoB-type_DNA-bd"/>
</dbReference>
<keyword evidence="3" id="KW-0902">Two-component regulatory system</keyword>
<protein>
    <recommendedName>
        <fullName evidence="1">Phosphate regulon transcriptional regulatory protein PhoB</fullName>
    </recommendedName>
</protein>
<evidence type="ECO:0000256" key="7">
    <source>
        <dbReference type="ARBA" id="ARBA00024735"/>
    </source>
</evidence>